<evidence type="ECO:0000256" key="2">
    <source>
        <dbReference type="SAM" id="SignalP"/>
    </source>
</evidence>
<feature type="signal peptide" evidence="2">
    <location>
        <begin position="1"/>
        <end position="23"/>
    </location>
</feature>
<accession>A0A914HW51</accession>
<keyword evidence="1" id="KW-0472">Membrane</keyword>
<keyword evidence="3" id="KW-1185">Reference proteome</keyword>
<keyword evidence="1" id="KW-0812">Transmembrane</keyword>
<protein>
    <submittedName>
        <fullName evidence="4">Membrane-associated protein</fullName>
    </submittedName>
</protein>
<feature type="chain" id="PRO_5036906322" evidence="2">
    <location>
        <begin position="24"/>
        <end position="488"/>
    </location>
</feature>
<keyword evidence="1" id="KW-1133">Transmembrane helix</keyword>
<name>A0A914HW51_GLORO</name>
<organism evidence="3 4">
    <name type="scientific">Globodera rostochiensis</name>
    <name type="common">Golden nematode worm</name>
    <name type="synonym">Heterodera rostochiensis</name>
    <dbReference type="NCBI Taxonomy" id="31243"/>
    <lineage>
        <taxon>Eukaryota</taxon>
        <taxon>Metazoa</taxon>
        <taxon>Ecdysozoa</taxon>
        <taxon>Nematoda</taxon>
        <taxon>Chromadorea</taxon>
        <taxon>Rhabditida</taxon>
        <taxon>Tylenchina</taxon>
        <taxon>Tylenchomorpha</taxon>
        <taxon>Tylenchoidea</taxon>
        <taxon>Heteroderidae</taxon>
        <taxon>Heteroderinae</taxon>
        <taxon>Globodera</taxon>
    </lineage>
</organism>
<dbReference type="PANTHER" id="PTHR21325:SF28">
    <property type="entry name" value="SGNH DOMAIN-CONTAINING PROTEIN"/>
    <property type="match status" value="1"/>
</dbReference>
<dbReference type="PANTHER" id="PTHR21325">
    <property type="entry name" value="PHOSPHOLIPASE B, PLB1"/>
    <property type="match status" value="1"/>
</dbReference>
<keyword evidence="2" id="KW-0732">Signal</keyword>
<dbReference type="GO" id="GO:0006644">
    <property type="term" value="P:phospholipid metabolic process"/>
    <property type="evidence" value="ECO:0007669"/>
    <property type="project" value="TreeGrafter"/>
</dbReference>
<dbReference type="GO" id="GO:0004620">
    <property type="term" value="F:phospholipase activity"/>
    <property type="evidence" value="ECO:0007669"/>
    <property type="project" value="InterPro"/>
</dbReference>
<evidence type="ECO:0000256" key="1">
    <source>
        <dbReference type="SAM" id="Phobius"/>
    </source>
</evidence>
<evidence type="ECO:0000313" key="3">
    <source>
        <dbReference type="Proteomes" id="UP000887572"/>
    </source>
</evidence>
<dbReference type="AlphaFoldDB" id="A0A914HW51"/>
<sequence>MLIQNAFSIFLLLPLLIPHISTALHHRISASFGSNKHWHARMPEKTDDALLQAWQELLALQTNQSAVARRDHPIDDRLLTPLHKCASFPFHAARVEDNDDYDNANVVRMRSSASASTLAPQWVEIYGEIGALTSVCAEERAATRTTMDVKELAEEFRNKCTTGWQMPSSSASDSVVPLSLVQMFNSIGARVEAVHGDEPSAHRNLQAWTRAVVDKMRTLRAYATRWKLLLIAPGLHGEHQKRIYGIPAAALVQDVLQSVQLVRHGLPRRTFLLILRQSNLSFWRSVAKTAAFCSKMLSLWELGRAEDDETAWDVLEARLRAVYGDDEEFHVQVVDILERARPVITTSNFANISPLASDCVHLSPRGLSLLHLQLWNWLMQPRLRHVHPFVPLLRPPLCPRPHCPFLATARNSISCPRLPLLMPQSIDANQKATFPLNVSVMLSPFSVLLGFSFSFPLLLSLVAMCSVIRHRKCFSIGDNCRGAEVIAL</sequence>
<proteinExistence type="predicted"/>
<evidence type="ECO:0000313" key="4">
    <source>
        <dbReference type="WBParaSite" id="Gr19_v10_g4318.t1"/>
    </source>
</evidence>
<reference evidence="4" key="1">
    <citation type="submission" date="2022-11" db="UniProtKB">
        <authorList>
            <consortium name="WormBaseParasite"/>
        </authorList>
    </citation>
    <scope>IDENTIFICATION</scope>
</reference>
<dbReference type="InterPro" id="IPR038885">
    <property type="entry name" value="PLB1"/>
</dbReference>
<dbReference type="WBParaSite" id="Gr19_v10_g4318.t1">
    <property type="protein sequence ID" value="Gr19_v10_g4318.t1"/>
    <property type="gene ID" value="Gr19_v10_g4318"/>
</dbReference>
<feature type="transmembrane region" description="Helical" evidence="1">
    <location>
        <begin position="445"/>
        <end position="468"/>
    </location>
</feature>
<dbReference type="Proteomes" id="UP000887572">
    <property type="component" value="Unplaced"/>
</dbReference>